<dbReference type="Proteomes" id="UP000676336">
    <property type="component" value="Unassembled WGS sequence"/>
</dbReference>
<dbReference type="SUPFAM" id="SSF48371">
    <property type="entry name" value="ARM repeat"/>
    <property type="match status" value="1"/>
</dbReference>
<accession>A0A8S3K520</accession>
<feature type="non-terminal residue" evidence="2">
    <location>
        <position position="111"/>
    </location>
</feature>
<feature type="non-terminal residue" evidence="2">
    <location>
        <position position="1"/>
    </location>
</feature>
<gene>
    <name evidence="2" type="ORF">SMN809_LOCUS84615</name>
</gene>
<name>A0A8S3K520_9BILA</name>
<sequence length="111" mass="12459">ATHALPKLLEASFPQLVPFILSDLFDIYTKNNKLPPPIVDQFGRQIQAQPIDTWEPRAGVADCLFHMASLVGDNIEDLFKFYVPTALNDRHADVRSDMLRAATTTVDIHGR</sequence>
<dbReference type="GO" id="GO:0019887">
    <property type="term" value="F:protein kinase regulator activity"/>
    <property type="evidence" value="ECO:0007669"/>
    <property type="project" value="TreeGrafter"/>
</dbReference>
<dbReference type="GO" id="GO:0034198">
    <property type="term" value="P:cellular response to amino acid starvation"/>
    <property type="evidence" value="ECO:0007669"/>
    <property type="project" value="TreeGrafter"/>
</dbReference>
<organism evidence="2 3">
    <name type="scientific">Rotaria magnacalcarata</name>
    <dbReference type="NCBI Taxonomy" id="392030"/>
    <lineage>
        <taxon>Eukaryota</taxon>
        <taxon>Metazoa</taxon>
        <taxon>Spiralia</taxon>
        <taxon>Gnathifera</taxon>
        <taxon>Rotifera</taxon>
        <taxon>Eurotatoria</taxon>
        <taxon>Bdelloidea</taxon>
        <taxon>Philodinida</taxon>
        <taxon>Philodinidae</taxon>
        <taxon>Rotaria</taxon>
    </lineage>
</organism>
<comment type="caution">
    <text evidence="2">The sequence shown here is derived from an EMBL/GenBank/DDBJ whole genome shotgun (WGS) entry which is preliminary data.</text>
</comment>
<proteinExistence type="predicted"/>
<dbReference type="GO" id="GO:0005829">
    <property type="term" value="C:cytosol"/>
    <property type="evidence" value="ECO:0007669"/>
    <property type="project" value="TreeGrafter"/>
</dbReference>
<dbReference type="PANTHER" id="PTHR23346">
    <property type="entry name" value="TRANSLATIONAL ACTIVATOR GCN1-RELATED"/>
    <property type="match status" value="1"/>
</dbReference>
<evidence type="ECO:0000313" key="2">
    <source>
        <dbReference type="EMBL" id="CAF5226066.1"/>
    </source>
</evidence>
<protein>
    <submittedName>
        <fullName evidence="2">Uncharacterized protein</fullName>
    </submittedName>
</protein>
<evidence type="ECO:0000256" key="1">
    <source>
        <dbReference type="ARBA" id="ARBA00022737"/>
    </source>
</evidence>
<dbReference type="AlphaFoldDB" id="A0A8S3K520"/>
<keyword evidence="1" id="KW-0677">Repeat</keyword>
<dbReference type="InterPro" id="IPR016024">
    <property type="entry name" value="ARM-type_fold"/>
</dbReference>
<dbReference type="EMBL" id="CAJOBI010360781">
    <property type="protein sequence ID" value="CAF5226066.1"/>
    <property type="molecule type" value="Genomic_DNA"/>
</dbReference>
<dbReference type="GO" id="GO:0006417">
    <property type="term" value="P:regulation of translation"/>
    <property type="evidence" value="ECO:0007669"/>
    <property type="project" value="TreeGrafter"/>
</dbReference>
<reference evidence="2" key="1">
    <citation type="submission" date="2021-02" db="EMBL/GenBank/DDBJ databases">
        <authorList>
            <person name="Nowell W R."/>
        </authorList>
    </citation>
    <scope>NUCLEOTIDE SEQUENCE</scope>
</reference>
<dbReference type="PANTHER" id="PTHR23346:SF7">
    <property type="entry name" value="STALLED RIBOSOME SENSOR GCN1"/>
    <property type="match status" value="1"/>
</dbReference>
<evidence type="ECO:0000313" key="3">
    <source>
        <dbReference type="Proteomes" id="UP000676336"/>
    </source>
</evidence>